<reference evidence="2 3" key="1">
    <citation type="submission" date="2019-05" db="EMBL/GenBank/DDBJ databases">
        <title>Another draft genome of Portunus trituberculatus and its Hox gene families provides insights of decapod evolution.</title>
        <authorList>
            <person name="Jeong J.-H."/>
            <person name="Song I."/>
            <person name="Kim S."/>
            <person name="Choi T."/>
            <person name="Kim D."/>
            <person name="Ryu S."/>
            <person name="Kim W."/>
        </authorList>
    </citation>
    <scope>NUCLEOTIDE SEQUENCE [LARGE SCALE GENOMIC DNA]</scope>
    <source>
        <tissue evidence="2">Muscle</tissue>
    </source>
</reference>
<dbReference type="Proteomes" id="UP000324222">
    <property type="component" value="Unassembled WGS sequence"/>
</dbReference>
<gene>
    <name evidence="2" type="ORF">E2C01_098863</name>
</gene>
<proteinExistence type="predicted"/>
<feature type="region of interest" description="Disordered" evidence="1">
    <location>
        <begin position="54"/>
        <end position="73"/>
    </location>
</feature>
<accession>A0A5B7KD74</accession>
<organism evidence="2 3">
    <name type="scientific">Portunus trituberculatus</name>
    <name type="common">Swimming crab</name>
    <name type="synonym">Neptunus trituberculatus</name>
    <dbReference type="NCBI Taxonomy" id="210409"/>
    <lineage>
        <taxon>Eukaryota</taxon>
        <taxon>Metazoa</taxon>
        <taxon>Ecdysozoa</taxon>
        <taxon>Arthropoda</taxon>
        <taxon>Crustacea</taxon>
        <taxon>Multicrustacea</taxon>
        <taxon>Malacostraca</taxon>
        <taxon>Eumalacostraca</taxon>
        <taxon>Eucarida</taxon>
        <taxon>Decapoda</taxon>
        <taxon>Pleocyemata</taxon>
        <taxon>Brachyura</taxon>
        <taxon>Eubrachyura</taxon>
        <taxon>Portunoidea</taxon>
        <taxon>Portunidae</taxon>
        <taxon>Portuninae</taxon>
        <taxon>Portunus</taxon>
    </lineage>
</organism>
<comment type="caution">
    <text evidence="2">The sequence shown here is derived from an EMBL/GenBank/DDBJ whole genome shotgun (WGS) entry which is preliminary data.</text>
</comment>
<feature type="compositionally biased region" description="Polar residues" evidence="1">
    <location>
        <begin position="62"/>
        <end position="73"/>
    </location>
</feature>
<sequence>MLQHTSNTPASVTTPAHTYEPHPTPACTSKLHYTPIYISRRLSTLTYTHLAHPTPAPHLPVSSHTCSTPHTPL</sequence>
<dbReference type="AlphaFoldDB" id="A0A5B7KD74"/>
<dbReference type="EMBL" id="VSRR010135331">
    <property type="protein sequence ID" value="MPD03238.1"/>
    <property type="molecule type" value="Genomic_DNA"/>
</dbReference>
<keyword evidence="3" id="KW-1185">Reference proteome</keyword>
<name>A0A5B7KD74_PORTR</name>
<evidence type="ECO:0000313" key="3">
    <source>
        <dbReference type="Proteomes" id="UP000324222"/>
    </source>
</evidence>
<protein>
    <submittedName>
        <fullName evidence="2">Uncharacterized protein</fullName>
    </submittedName>
</protein>
<evidence type="ECO:0000256" key="1">
    <source>
        <dbReference type="SAM" id="MobiDB-lite"/>
    </source>
</evidence>
<feature type="compositionally biased region" description="Polar residues" evidence="1">
    <location>
        <begin position="1"/>
        <end position="16"/>
    </location>
</feature>
<feature type="region of interest" description="Disordered" evidence="1">
    <location>
        <begin position="1"/>
        <end position="25"/>
    </location>
</feature>
<evidence type="ECO:0000313" key="2">
    <source>
        <dbReference type="EMBL" id="MPD03238.1"/>
    </source>
</evidence>